<dbReference type="AlphaFoldDB" id="A0A7T0LKC3"/>
<keyword evidence="9" id="KW-1185">Reference proteome</keyword>
<accession>A0A7T0LKC3</accession>
<dbReference type="Proteomes" id="UP000594637">
    <property type="component" value="Chromosome"/>
</dbReference>
<evidence type="ECO:0000256" key="6">
    <source>
        <dbReference type="SAM" id="Phobius"/>
    </source>
</evidence>
<name>A0A7T0LKC3_9ACTO</name>
<dbReference type="GO" id="GO:0016020">
    <property type="term" value="C:membrane"/>
    <property type="evidence" value="ECO:0007669"/>
    <property type="project" value="UniProtKB-SubCell"/>
</dbReference>
<dbReference type="Pfam" id="PF05154">
    <property type="entry name" value="TM2"/>
    <property type="match status" value="1"/>
</dbReference>
<keyword evidence="3 6" id="KW-1133">Transmembrane helix</keyword>
<evidence type="ECO:0000256" key="1">
    <source>
        <dbReference type="ARBA" id="ARBA00004141"/>
    </source>
</evidence>
<keyword evidence="2 6" id="KW-0812">Transmembrane</keyword>
<evidence type="ECO:0000313" key="8">
    <source>
        <dbReference type="EMBL" id="QPL05202.1"/>
    </source>
</evidence>
<proteinExistence type="predicted"/>
<feature type="transmembrane region" description="Helical" evidence="6">
    <location>
        <begin position="86"/>
        <end position="110"/>
    </location>
</feature>
<evidence type="ECO:0000313" key="9">
    <source>
        <dbReference type="Proteomes" id="UP000594637"/>
    </source>
</evidence>
<organism evidence="8 9">
    <name type="scientific">Actinomyces respiraculi</name>
    <dbReference type="NCBI Taxonomy" id="2744574"/>
    <lineage>
        <taxon>Bacteria</taxon>
        <taxon>Bacillati</taxon>
        <taxon>Actinomycetota</taxon>
        <taxon>Actinomycetes</taxon>
        <taxon>Actinomycetales</taxon>
        <taxon>Actinomycetaceae</taxon>
        <taxon>Actinomyces</taxon>
    </lineage>
</organism>
<keyword evidence="4 6" id="KW-0472">Membrane</keyword>
<dbReference type="RefSeq" id="WP_166857297.1">
    <property type="nucleotide sequence ID" value="NZ_CP063989.1"/>
</dbReference>
<comment type="subcellular location">
    <subcellularLocation>
        <location evidence="1">Membrane</location>
        <topology evidence="1">Multi-pass membrane protein</topology>
    </subcellularLocation>
</comment>
<reference evidence="8 9" key="1">
    <citation type="submission" date="2020-11" db="EMBL/GenBank/DDBJ databases">
        <title>Actinomyces sp. ZJ750.</title>
        <authorList>
            <person name="Zhou J."/>
        </authorList>
    </citation>
    <scope>NUCLEOTIDE SEQUENCE [LARGE SCALE GENOMIC DNA]</scope>
    <source>
        <strain evidence="8 9">ZJ750</strain>
    </source>
</reference>
<feature type="transmembrane region" description="Helical" evidence="6">
    <location>
        <begin position="61"/>
        <end position="80"/>
    </location>
</feature>
<dbReference type="InterPro" id="IPR007829">
    <property type="entry name" value="TM2"/>
</dbReference>
<evidence type="ECO:0000256" key="4">
    <source>
        <dbReference type="ARBA" id="ARBA00023136"/>
    </source>
</evidence>
<feature type="region of interest" description="Disordered" evidence="5">
    <location>
        <begin position="1"/>
        <end position="22"/>
    </location>
</feature>
<sequence length="136" mass="14547">MTSNPTPPGQDQYGPVPGGDPYLGQAYQGQEFQGQAYPGQAYQQQMPGVPPQGVYSQKSKMAAGLLAIFLGALGIHNFYLGHTGRAVAQLLISVLSFGILSWVSWIWAIIEGVLIFSAQPGQQPWGVDANGYPLQP</sequence>
<dbReference type="EMBL" id="CP063989">
    <property type="protein sequence ID" value="QPL05202.1"/>
    <property type="molecule type" value="Genomic_DNA"/>
</dbReference>
<dbReference type="KEGG" id="arep:ID810_10830"/>
<evidence type="ECO:0000256" key="2">
    <source>
        <dbReference type="ARBA" id="ARBA00022692"/>
    </source>
</evidence>
<evidence type="ECO:0000259" key="7">
    <source>
        <dbReference type="Pfam" id="PF05154"/>
    </source>
</evidence>
<gene>
    <name evidence="8" type="ORF">ID810_10830</name>
</gene>
<evidence type="ECO:0000256" key="5">
    <source>
        <dbReference type="SAM" id="MobiDB-lite"/>
    </source>
</evidence>
<evidence type="ECO:0000256" key="3">
    <source>
        <dbReference type="ARBA" id="ARBA00022989"/>
    </source>
</evidence>
<feature type="domain" description="TM2" evidence="7">
    <location>
        <begin position="56"/>
        <end position="106"/>
    </location>
</feature>
<protein>
    <submittedName>
        <fullName evidence="8">TM2 domain-containing protein</fullName>
    </submittedName>
</protein>